<name>A0A1G5ZNU1_9BACT</name>
<dbReference type="EMBL" id="FMXE01000049">
    <property type="protein sequence ID" value="SDA96240.1"/>
    <property type="molecule type" value="Genomic_DNA"/>
</dbReference>
<dbReference type="AlphaFoldDB" id="A0A1G5ZNU1"/>
<evidence type="ECO:0000313" key="1">
    <source>
        <dbReference type="EMBL" id="SDA96240.1"/>
    </source>
</evidence>
<keyword evidence="2" id="KW-1185">Reference proteome</keyword>
<protein>
    <submittedName>
        <fullName evidence="1">Uncharacterized protein</fullName>
    </submittedName>
</protein>
<proteinExistence type="predicted"/>
<dbReference type="STRING" id="279824.SAMN03080617_04197"/>
<gene>
    <name evidence="1" type="ORF">SAMN03080617_04197</name>
</gene>
<reference evidence="2" key="1">
    <citation type="submission" date="2016-10" db="EMBL/GenBank/DDBJ databases">
        <authorList>
            <person name="Varghese N."/>
            <person name="Submissions S."/>
        </authorList>
    </citation>
    <scope>NUCLEOTIDE SEQUENCE [LARGE SCALE GENOMIC DNA]</scope>
    <source>
        <strain evidence="2">DSM 22703</strain>
    </source>
</reference>
<accession>A0A1G5ZNU1</accession>
<organism evidence="1 2">
    <name type="scientific">Algoriphagus alkaliphilus</name>
    <dbReference type="NCBI Taxonomy" id="279824"/>
    <lineage>
        <taxon>Bacteria</taxon>
        <taxon>Pseudomonadati</taxon>
        <taxon>Bacteroidota</taxon>
        <taxon>Cytophagia</taxon>
        <taxon>Cytophagales</taxon>
        <taxon>Cyclobacteriaceae</taxon>
        <taxon>Algoriphagus</taxon>
    </lineage>
</organism>
<dbReference type="Proteomes" id="UP000198756">
    <property type="component" value="Unassembled WGS sequence"/>
</dbReference>
<evidence type="ECO:0000313" key="2">
    <source>
        <dbReference type="Proteomes" id="UP000198756"/>
    </source>
</evidence>
<sequence length="81" mass="9663">MVAPKKVWTYNKYKTILSTLSKVVFERLDTKYLPLSKLRDLETIRQITLGFEVIFQKKIKSTAMFTARLEFFHKKVMILTF</sequence>